<dbReference type="PROSITE" id="PS51253">
    <property type="entry name" value="HTH_CENPB"/>
    <property type="match status" value="1"/>
</dbReference>
<evidence type="ECO:0000313" key="7">
    <source>
        <dbReference type="RefSeq" id="XP_018318636.1"/>
    </source>
</evidence>
<dbReference type="Proteomes" id="UP000192223">
    <property type="component" value="Unplaced"/>
</dbReference>
<dbReference type="SMART" id="SM00674">
    <property type="entry name" value="CENPB"/>
    <property type="match status" value="1"/>
</dbReference>
<evidence type="ECO:0000256" key="1">
    <source>
        <dbReference type="ARBA" id="ARBA00004123"/>
    </source>
</evidence>
<feature type="compositionally biased region" description="Basic and acidic residues" evidence="4">
    <location>
        <begin position="162"/>
        <end position="183"/>
    </location>
</feature>
<evidence type="ECO:0000256" key="4">
    <source>
        <dbReference type="SAM" id="MobiDB-lite"/>
    </source>
</evidence>
<keyword evidence="6" id="KW-1185">Reference proteome</keyword>
<feature type="region of interest" description="Disordered" evidence="4">
    <location>
        <begin position="252"/>
        <end position="319"/>
    </location>
</feature>
<evidence type="ECO:0000256" key="3">
    <source>
        <dbReference type="ARBA" id="ARBA00023242"/>
    </source>
</evidence>
<dbReference type="GO" id="GO:0003677">
    <property type="term" value="F:DNA binding"/>
    <property type="evidence" value="ECO:0007669"/>
    <property type="project" value="UniProtKB-KW"/>
</dbReference>
<dbReference type="GeneID" id="108732366"/>
<feature type="region of interest" description="Disordered" evidence="4">
    <location>
        <begin position="154"/>
        <end position="183"/>
    </location>
</feature>
<evidence type="ECO:0000259" key="5">
    <source>
        <dbReference type="PROSITE" id="PS51253"/>
    </source>
</evidence>
<dbReference type="RefSeq" id="XP_018318636.1">
    <property type="nucleotide sequence ID" value="XM_018463134.1"/>
</dbReference>
<dbReference type="KEGG" id="apln:108732366"/>
<dbReference type="InterPro" id="IPR007889">
    <property type="entry name" value="HTH_Psq"/>
</dbReference>
<evidence type="ECO:0000313" key="6">
    <source>
        <dbReference type="Proteomes" id="UP000192223"/>
    </source>
</evidence>
<dbReference type="SUPFAM" id="SSF46689">
    <property type="entry name" value="Homeodomain-like"/>
    <property type="match status" value="2"/>
</dbReference>
<proteinExistence type="predicted"/>
<dbReference type="AlphaFoldDB" id="A0A1W4W396"/>
<dbReference type="InParanoid" id="A0A1W4W396"/>
<dbReference type="Pfam" id="PF03221">
    <property type="entry name" value="HTH_Tnp_Tc5"/>
    <property type="match status" value="1"/>
</dbReference>
<dbReference type="OrthoDB" id="6776549at2759"/>
<dbReference type="Gene3D" id="1.10.10.60">
    <property type="entry name" value="Homeodomain-like"/>
    <property type="match status" value="2"/>
</dbReference>
<dbReference type="GO" id="GO:0005634">
    <property type="term" value="C:nucleus"/>
    <property type="evidence" value="ECO:0007669"/>
    <property type="project" value="UniProtKB-SubCell"/>
</dbReference>
<keyword evidence="3" id="KW-0539">Nucleus</keyword>
<sequence length="351" mass="39942">MSLKKQKYLTLYEKSLVIQGLNDGQRVTYLAKKYGVAKSTISKIKQNREIISNTVKNTYLGPGKRKTLKSSEFPRMEKELYDWFLDQRSKNVFVSGEIIKQQAKLIHSRISENDKEFTASDGWLQRFKKRFGIRFLKISRQNLSSQPALVDPFLNIGNNEQNEGRDDVGQRSKQRVSDCQKNEQKSSFEISQLFIKEEQPSTSISFYPEKTESVLEPSMDIKETIIIKQEEGTTSSFLSQNEYDNNQEDVTSFLDNTTKGTSTDKHLSSEGQESNDEEDVNDCTDVIIKNEPQSPVSRSEDGDQGIMGDTDDLLGNQKSDKAIQVNVKPRMKSVSIQTGPIVCECCLKLKK</sequence>
<gene>
    <name evidence="7" type="primary">LOC108732366</name>
</gene>
<dbReference type="InterPro" id="IPR006600">
    <property type="entry name" value="HTH_CenpB_DNA-bd_dom"/>
</dbReference>
<organism evidence="6 7">
    <name type="scientific">Agrilus planipennis</name>
    <name type="common">Emerald ash borer</name>
    <name type="synonym">Agrilus marcopoli</name>
    <dbReference type="NCBI Taxonomy" id="224129"/>
    <lineage>
        <taxon>Eukaryota</taxon>
        <taxon>Metazoa</taxon>
        <taxon>Ecdysozoa</taxon>
        <taxon>Arthropoda</taxon>
        <taxon>Hexapoda</taxon>
        <taxon>Insecta</taxon>
        <taxon>Pterygota</taxon>
        <taxon>Neoptera</taxon>
        <taxon>Endopterygota</taxon>
        <taxon>Coleoptera</taxon>
        <taxon>Polyphaga</taxon>
        <taxon>Elateriformia</taxon>
        <taxon>Buprestoidea</taxon>
        <taxon>Buprestidae</taxon>
        <taxon>Agrilinae</taxon>
        <taxon>Agrilus</taxon>
    </lineage>
</organism>
<dbReference type="STRING" id="224129.A0A1W4W396"/>
<feature type="domain" description="HTH CENPB-type" evidence="5">
    <location>
        <begin position="64"/>
        <end position="137"/>
    </location>
</feature>
<accession>A0A1W4W396</accession>
<dbReference type="Pfam" id="PF04218">
    <property type="entry name" value="CENP-B_N"/>
    <property type="match status" value="1"/>
</dbReference>
<comment type="subcellular location">
    <subcellularLocation>
        <location evidence="1">Nucleus</location>
    </subcellularLocation>
</comment>
<dbReference type="InterPro" id="IPR009057">
    <property type="entry name" value="Homeodomain-like_sf"/>
</dbReference>
<name>A0A1W4W396_AGRPL</name>
<dbReference type="PANTHER" id="PTHR19303:SF73">
    <property type="entry name" value="PROTEIN PDC2"/>
    <property type="match status" value="1"/>
</dbReference>
<feature type="compositionally biased region" description="Acidic residues" evidence="4">
    <location>
        <begin position="273"/>
        <end position="282"/>
    </location>
</feature>
<dbReference type="InterPro" id="IPR050863">
    <property type="entry name" value="CenT-Element_Derived"/>
</dbReference>
<feature type="compositionally biased region" description="Polar residues" evidence="4">
    <location>
        <begin position="252"/>
        <end position="261"/>
    </location>
</feature>
<reference evidence="7" key="1">
    <citation type="submission" date="2025-08" db="UniProtKB">
        <authorList>
            <consortium name="RefSeq"/>
        </authorList>
    </citation>
    <scope>IDENTIFICATION</scope>
    <source>
        <tissue evidence="7">Entire body</tissue>
    </source>
</reference>
<dbReference type="PANTHER" id="PTHR19303">
    <property type="entry name" value="TRANSPOSON"/>
    <property type="match status" value="1"/>
</dbReference>
<protein>
    <submittedName>
        <fullName evidence="7">Uncharacterized protein LOC108732366 isoform X1</fullName>
    </submittedName>
</protein>
<evidence type="ECO:0000256" key="2">
    <source>
        <dbReference type="ARBA" id="ARBA00023125"/>
    </source>
</evidence>
<keyword evidence="2" id="KW-0238">DNA-binding</keyword>